<dbReference type="EMBL" id="JAAABI010000001">
    <property type="protein sequence ID" value="NAY90881.1"/>
    <property type="molecule type" value="Genomic_DNA"/>
</dbReference>
<organism evidence="1 2">
    <name type="scientific">Flagellimonas ochracea</name>
    <dbReference type="NCBI Taxonomy" id="2696472"/>
    <lineage>
        <taxon>Bacteria</taxon>
        <taxon>Pseudomonadati</taxon>
        <taxon>Bacteroidota</taxon>
        <taxon>Flavobacteriia</taxon>
        <taxon>Flavobacteriales</taxon>
        <taxon>Flavobacteriaceae</taxon>
        <taxon>Flagellimonas</taxon>
    </lineage>
</organism>
<proteinExistence type="predicted"/>
<keyword evidence="2" id="KW-1185">Reference proteome</keyword>
<dbReference type="RefSeq" id="WP_166522278.1">
    <property type="nucleotide sequence ID" value="NZ_JAAABI010000001.1"/>
</dbReference>
<evidence type="ECO:0000313" key="2">
    <source>
        <dbReference type="Proteomes" id="UP000667650"/>
    </source>
</evidence>
<gene>
    <name evidence="1" type="ORF">GTQ34_03025</name>
</gene>
<accession>A0A964WWC5</accession>
<evidence type="ECO:0000313" key="1">
    <source>
        <dbReference type="EMBL" id="NAY90881.1"/>
    </source>
</evidence>
<name>A0A964WWC5_9FLAO</name>
<sequence>MISQETKVEFPKTLYALSPSGYVTRYDETNDKFLVSEERELRDEDDVIRVDTIFIKRHINEANYVVGRSGTKLLALMHRAEIVKDSIYRFGPILEGENAEDVLQKYQRGEVPLYAPLFSKMLFTREKVNELKNAPGLDQITRDDLIASLQWRQHIGDAIKSFVEENPDERPHRLYRMVENYRNQKLFLMGYNPYKEVVYNWEKQFAGDDEIITLLTEPISFD</sequence>
<comment type="caution">
    <text evidence="1">The sequence shown here is derived from an EMBL/GenBank/DDBJ whole genome shotgun (WGS) entry which is preliminary data.</text>
</comment>
<protein>
    <submittedName>
        <fullName evidence="1">Uncharacterized protein</fullName>
    </submittedName>
</protein>
<dbReference type="Proteomes" id="UP000667650">
    <property type="component" value="Unassembled WGS sequence"/>
</dbReference>
<dbReference type="AlphaFoldDB" id="A0A964WWC5"/>
<reference evidence="1" key="1">
    <citation type="submission" date="2020-01" db="EMBL/GenBank/DDBJ databases">
        <title>Muricauda ochracea sp. nov., isolated from a tidal flat of Garorim bay in Korea.</title>
        <authorList>
            <person name="Kim D."/>
            <person name="Yoo Y."/>
            <person name="Kim J.-J."/>
        </authorList>
    </citation>
    <scope>NUCLEOTIDE SEQUENCE</scope>
    <source>
        <strain evidence="1">JGD-17</strain>
    </source>
</reference>